<dbReference type="AlphaFoldDB" id="A0A8A4TX11"/>
<proteinExistence type="predicted"/>
<dbReference type="RefSeq" id="WP_237383841.1">
    <property type="nucleotide sequence ID" value="NZ_CP071793.1"/>
</dbReference>
<evidence type="ECO:0000313" key="1">
    <source>
        <dbReference type="EMBL" id="QTD53741.1"/>
    </source>
</evidence>
<evidence type="ECO:0000313" key="2">
    <source>
        <dbReference type="Proteomes" id="UP000663929"/>
    </source>
</evidence>
<dbReference type="Proteomes" id="UP000663929">
    <property type="component" value="Chromosome"/>
</dbReference>
<reference evidence="1" key="1">
    <citation type="submission" date="2021-03" db="EMBL/GenBank/DDBJ databases">
        <title>Acanthopleuribacteraceae sp. M133.</title>
        <authorList>
            <person name="Wang G."/>
        </authorList>
    </citation>
    <scope>NUCLEOTIDE SEQUENCE</scope>
    <source>
        <strain evidence="1">M133</strain>
    </source>
</reference>
<protein>
    <submittedName>
        <fullName evidence="1">Uncharacterized protein</fullName>
    </submittedName>
</protein>
<accession>A0A8A4TX11</accession>
<dbReference type="EMBL" id="CP071793">
    <property type="protein sequence ID" value="QTD53741.1"/>
    <property type="molecule type" value="Genomic_DNA"/>
</dbReference>
<name>A0A8A4TX11_SULCO</name>
<gene>
    <name evidence="1" type="ORF">J3U87_14910</name>
</gene>
<dbReference type="KEGG" id="scor:J3U87_14910"/>
<organism evidence="1 2">
    <name type="scientific">Sulfidibacter corallicola</name>
    <dbReference type="NCBI Taxonomy" id="2818388"/>
    <lineage>
        <taxon>Bacteria</taxon>
        <taxon>Pseudomonadati</taxon>
        <taxon>Acidobacteriota</taxon>
        <taxon>Holophagae</taxon>
        <taxon>Acanthopleuribacterales</taxon>
        <taxon>Acanthopleuribacteraceae</taxon>
        <taxon>Sulfidibacter</taxon>
    </lineage>
</organism>
<sequence>MTHETIIYGMIDAGELELETLNPHHARNLEILATLPETDASPALVRDMFHVAPAAATHRSQVIHFAGSFESLETQWEAWLDKFEALLRRLYWFGAVIHLDSELFEGDYRYEWVVSDKAFDECLFGDELKPINDWEFTGGPRLFEA</sequence>
<keyword evidence="2" id="KW-1185">Reference proteome</keyword>